<keyword evidence="14" id="KW-1185">Reference proteome</keyword>
<keyword evidence="9 11" id="KW-0496">Mitochondrion</keyword>
<dbReference type="PANTHER" id="PTHR13099">
    <property type="entry name" value="NADH-UBIQUINONE OXIDOREDUCTASE SUBUNIT B14.5B"/>
    <property type="match status" value="1"/>
</dbReference>
<sequence length="120" mass="13614">MATGPGLARTPLELLENDGTREQPLLSKFFAPVCWGTIGFISVVVANYATKRPIFSGIQKHIGLSAALAGIGTYVDGYRNQYLADRDAIYRHYIQLHPEDFPPFERKKFKDLFENWVPIR</sequence>
<evidence type="ECO:0000256" key="6">
    <source>
        <dbReference type="ARBA" id="ARBA00022792"/>
    </source>
</evidence>
<evidence type="ECO:0000256" key="3">
    <source>
        <dbReference type="ARBA" id="ARBA00022448"/>
    </source>
</evidence>
<protein>
    <recommendedName>
        <fullName evidence="11">NADH dehydrogenase [ubiquinone] 1 subunit C2</fullName>
    </recommendedName>
</protein>
<dbReference type="GO" id="GO:0005743">
    <property type="term" value="C:mitochondrial inner membrane"/>
    <property type="evidence" value="ECO:0007669"/>
    <property type="project" value="UniProtKB-SubCell"/>
</dbReference>
<evidence type="ECO:0000256" key="11">
    <source>
        <dbReference type="PIRNR" id="PIRNR017834"/>
    </source>
</evidence>
<proteinExistence type="inferred from homology"/>
<evidence type="ECO:0000313" key="13">
    <source>
        <dbReference type="EMBL" id="CAG9820139.1"/>
    </source>
</evidence>
<comment type="subcellular location">
    <subcellularLocation>
        <location evidence="1">Mitochondrion inner membrane</location>
        <topology evidence="1">Single-pass membrane protein</topology>
        <orientation evidence="1">Matrix side</orientation>
    </subcellularLocation>
</comment>
<dbReference type="Pfam" id="PF06374">
    <property type="entry name" value="NDUF_C2"/>
    <property type="match status" value="1"/>
</dbReference>
<evidence type="ECO:0000256" key="12">
    <source>
        <dbReference type="SAM" id="Phobius"/>
    </source>
</evidence>
<keyword evidence="6 11" id="KW-0999">Mitochondrion inner membrane</keyword>
<accession>A0A9N9X3D0</accession>
<keyword evidence="7 11" id="KW-0249">Electron transport</keyword>
<evidence type="ECO:0000256" key="7">
    <source>
        <dbReference type="ARBA" id="ARBA00022982"/>
    </source>
</evidence>
<reference evidence="13" key="1">
    <citation type="submission" date="2022-01" db="EMBL/GenBank/DDBJ databases">
        <authorList>
            <person name="King R."/>
        </authorList>
    </citation>
    <scope>NUCLEOTIDE SEQUENCE</scope>
</reference>
<reference evidence="13" key="2">
    <citation type="submission" date="2022-10" db="EMBL/GenBank/DDBJ databases">
        <authorList>
            <consortium name="ENA_rothamsted_submissions"/>
            <consortium name="culmorum"/>
            <person name="King R."/>
        </authorList>
    </citation>
    <scope>NUCLEOTIDE SEQUENCE</scope>
</reference>
<evidence type="ECO:0000256" key="4">
    <source>
        <dbReference type="ARBA" id="ARBA00022660"/>
    </source>
</evidence>
<evidence type="ECO:0000256" key="9">
    <source>
        <dbReference type="ARBA" id="ARBA00023128"/>
    </source>
</evidence>
<dbReference type="PANTHER" id="PTHR13099:SF0">
    <property type="entry name" value="NADH DEHYDROGENASE [UBIQUINONE] 1 SUBUNIT C2-RELATED"/>
    <property type="match status" value="1"/>
</dbReference>
<organism evidence="13 14">
    <name type="scientific">Phaedon cochleariae</name>
    <name type="common">Mustard beetle</name>
    <dbReference type="NCBI Taxonomy" id="80249"/>
    <lineage>
        <taxon>Eukaryota</taxon>
        <taxon>Metazoa</taxon>
        <taxon>Ecdysozoa</taxon>
        <taxon>Arthropoda</taxon>
        <taxon>Hexapoda</taxon>
        <taxon>Insecta</taxon>
        <taxon>Pterygota</taxon>
        <taxon>Neoptera</taxon>
        <taxon>Endopterygota</taxon>
        <taxon>Coleoptera</taxon>
        <taxon>Polyphaga</taxon>
        <taxon>Cucujiformia</taxon>
        <taxon>Chrysomeloidea</taxon>
        <taxon>Chrysomelidae</taxon>
        <taxon>Chrysomelinae</taxon>
        <taxon>Chrysomelini</taxon>
        <taxon>Phaedon</taxon>
    </lineage>
</organism>
<comment type="function">
    <text evidence="11">Accessory subunit of the mitochondrial membrane respiratory chain NADH dehydrogenase (Complex I), that is believed not to be involved in catalysis. Complex I functions in the transfer of electrons from NADH to the respiratory chain. The immediate electron acceptor for the enzyme is believed to be ubiquinone.</text>
</comment>
<evidence type="ECO:0000256" key="10">
    <source>
        <dbReference type="ARBA" id="ARBA00023136"/>
    </source>
</evidence>
<keyword evidence="5 12" id="KW-0812">Transmembrane</keyword>
<dbReference type="Proteomes" id="UP001153737">
    <property type="component" value="Chromosome 3"/>
</dbReference>
<dbReference type="EMBL" id="OU896709">
    <property type="protein sequence ID" value="CAG9820139.1"/>
    <property type="molecule type" value="Genomic_DNA"/>
</dbReference>
<evidence type="ECO:0000256" key="8">
    <source>
        <dbReference type="ARBA" id="ARBA00022989"/>
    </source>
</evidence>
<dbReference type="GO" id="GO:0006120">
    <property type="term" value="P:mitochondrial electron transport, NADH to ubiquinone"/>
    <property type="evidence" value="ECO:0007669"/>
    <property type="project" value="InterPro"/>
</dbReference>
<dbReference type="OrthoDB" id="6329847at2759"/>
<evidence type="ECO:0000256" key="5">
    <source>
        <dbReference type="ARBA" id="ARBA00022692"/>
    </source>
</evidence>
<evidence type="ECO:0000256" key="2">
    <source>
        <dbReference type="ARBA" id="ARBA00008674"/>
    </source>
</evidence>
<dbReference type="PIRSF" id="PIRSF017834">
    <property type="entry name" value="NADH-UbQ_OxRdtase_b14.5b"/>
    <property type="match status" value="1"/>
</dbReference>
<keyword evidence="10 11" id="KW-0472">Membrane</keyword>
<comment type="similarity">
    <text evidence="2 11">Belongs to the complex I NDUFC2 subunit family.</text>
</comment>
<evidence type="ECO:0000256" key="1">
    <source>
        <dbReference type="ARBA" id="ARBA00004298"/>
    </source>
</evidence>
<name>A0A9N9X3D0_PHACE</name>
<dbReference type="AlphaFoldDB" id="A0A9N9X3D0"/>
<keyword evidence="8 12" id="KW-1133">Transmembrane helix</keyword>
<keyword evidence="3 11" id="KW-0813">Transport</keyword>
<gene>
    <name evidence="13" type="ORF">PHAECO_LOCUS7555</name>
</gene>
<dbReference type="InterPro" id="IPR009423">
    <property type="entry name" value="NDUC2"/>
</dbReference>
<feature type="transmembrane region" description="Helical" evidence="12">
    <location>
        <begin position="29"/>
        <end position="50"/>
    </location>
</feature>
<evidence type="ECO:0000313" key="14">
    <source>
        <dbReference type="Proteomes" id="UP001153737"/>
    </source>
</evidence>
<keyword evidence="4 11" id="KW-0679">Respiratory chain</keyword>